<evidence type="ECO:0000313" key="2">
    <source>
        <dbReference type="EMBL" id="MEL1245117.1"/>
    </source>
</evidence>
<sequence>MADFDNLIEYLRLGRRAEEANDHQLAQDNVVLNYLEGGEACTATREDLMSDVVMYRRLYFAIIENNAQDIYLWHTDTSHKYYIKTVAGTYLNLYNNAIETPPEENLQEFHLEFGPEDYFYYAQEGRVVIATQELSETVIFNDVIDFDPEAGYLEDIQNDKYEYKFKTHTMRFAGDGTTERPGFVVNEVKVFKNTRKADINLIPVMEFEFNCTYKLSYLYYEPGYRPSFGIRERDCALVLDFGSVGGLLSFLNATLFSQGFDISYCSGDMARDNFRDSFESDILDDLRYKLGNGSELYFMDAMEMLYFLPPSVADDIPLETWWKLAKAVIKKEALATSRMLKEELFFIKLLTLLMNGDDPKENERWQKEFIAILCETTDKKQLALEYLCGALNGEDYTGFLKIVNRAWRSSRMYIDLGNTLYESSDGPFILPYESEKMIGFFLTNTKAYFDTRNQKERMIHVEFETGKYVIDTENYSRDGGEKTKEVIDHYWYHPFHPVYLANIGVQDTAIKLDALVPAFMLKANHDAQFWHNVMTGAEYAFDVATTISGVGNIAKLRYLSRLAKLAEGVDALSKARRAVNILRYVKGASGVMSITFGTTSTLMKLTGVRDTELGNAIWETLFYLELLTLGAEATASLLVNLRRSAGKILKYEEALRKTATTTGETADIERIIREMRKVAETDFMAKPPGTGKWGGTILKEAGIRKFRGELSRVKVLLILEEDVMAVEGVIKKNPYAKQFKKITIGGIEFENARDLFIYMDAEGGLGCFNAETRQMFLRKDATDLMAFHEKTHVMHWAELKEEYYTLAPWEKETHVWNEIWKQKNRWSVEELKKSLKYVNGYREKAGIELIKVKL</sequence>
<name>A0ABU9HY77_9FLAO</name>
<evidence type="ECO:0000313" key="3">
    <source>
        <dbReference type="Proteomes" id="UP001464555"/>
    </source>
</evidence>
<comment type="caution">
    <text evidence="2">The sequence shown here is derived from an EMBL/GenBank/DDBJ whole genome shotgun (WGS) entry which is preliminary data.</text>
</comment>
<protein>
    <submittedName>
        <fullName evidence="2">Zincin-like metallopeptidase toxin domain-containing protein</fullName>
    </submittedName>
</protein>
<keyword evidence="3" id="KW-1185">Reference proteome</keyword>
<reference evidence="2 3" key="1">
    <citation type="submission" date="2024-04" db="EMBL/GenBank/DDBJ databases">
        <title>Flavobacterium sp. DGU11 16S ribosomal RNA gene Genome sequencing and assembly.</title>
        <authorList>
            <person name="Park S."/>
        </authorList>
    </citation>
    <scope>NUCLEOTIDE SEQUENCE [LARGE SCALE GENOMIC DNA]</scope>
    <source>
        <strain evidence="2 3">DGU11</strain>
    </source>
</reference>
<gene>
    <name evidence="2" type="ORF">AAEO56_12645</name>
</gene>
<organism evidence="2 3">
    <name type="scientific">Flavobacterium arundinis</name>
    <dbReference type="NCBI Taxonomy" id="3139143"/>
    <lineage>
        <taxon>Bacteria</taxon>
        <taxon>Pseudomonadati</taxon>
        <taxon>Bacteroidota</taxon>
        <taxon>Flavobacteriia</taxon>
        <taxon>Flavobacteriales</taxon>
        <taxon>Flavobacteriaceae</taxon>
        <taxon>Flavobacterium</taxon>
    </lineage>
</organism>
<proteinExistence type="predicted"/>
<feature type="domain" description="Tox-MPTase4" evidence="1">
    <location>
        <begin position="766"/>
        <end position="843"/>
    </location>
</feature>
<accession>A0ABU9HY77</accession>
<dbReference type="RefSeq" id="WP_341697433.1">
    <property type="nucleotide sequence ID" value="NZ_JBBYHR010000007.1"/>
</dbReference>
<evidence type="ECO:0000259" key="1">
    <source>
        <dbReference type="Pfam" id="PF15640"/>
    </source>
</evidence>
<dbReference type="Proteomes" id="UP001464555">
    <property type="component" value="Unassembled WGS sequence"/>
</dbReference>
<dbReference type="EMBL" id="JBBYHR010000007">
    <property type="protein sequence ID" value="MEL1245117.1"/>
    <property type="molecule type" value="Genomic_DNA"/>
</dbReference>
<dbReference type="Pfam" id="PF15640">
    <property type="entry name" value="Tox-MPTase4"/>
    <property type="match status" value="1"/>
</dbReference>
<dbReference type="InterPro" id="IPR028912">
    <property type="entry name" value="Tox-MPTase4_dom"/>
</dbReference>